<sequence>MFLQKLLTLIHQTLKKLFLFIIRKMSTPTSIPELKSPNPDPELKTPPSSDPQPKSLASEPPPFDPTRPSVPVSYPIKTLEELESRSYFDSFHYPFNKASVPFPRGATSSPPDRPQLLVCHDMAGGYGDDKWVQGGTNGEAYSIWHWHLIDVFVYFSHNLVALPPVSWVNTAHQHGVKVLATFIVEWDAGRAIADKLLETEESSQMYAERLTELAVALGFDGWLLNMEVKLNVNQIPNLKTFISHLTQTMHSKIPGSLVIWYDSVTVDGSVLYQNQLTEKNKPFFDICDGIFLNYWWREHYPTRSAAVAGNRKYDVYFGIDVFGRNTFGGGHWNTSFALDVLKKGDVSAAVFAPGWVYETNQPPDFQTAQNHWWSLVEKSWGIAQRYPRVLPFYSNFDQGRGHHFSVDGLQVLDSSWNNLSCQGFQPLLEYKDSSTTDGIKVLVDLKEGSYRGGSNITFKGSLKGSGDFTARLFLGELPLGNSPLYFTYSVKSKANSLLGLNLNFSSGAGEKKSVLLAPAKVDHLSGKFSTVVTTCQLENLGASSEWTIQESSISLSGHTLTEISAYCYRSDNQIVKLDDDNTSDQSTASAEYYAVLGHITVKSSAQKSNFPPSSSWVVEGEHIKWTPSSEDSMTVSVKIIWKLKDGNNSTFPKYNIYAKKAESASEFLGVARVQAFYVGDYAVPSGSSGVKFFIQYNSPKTRTSLFFSILLFFLKMLSLASEPPPLINPTQPSVPVSYPIKTLEELESRSYFDSFHYPFNKASVPVIQHGTTSSDRPQLLVCHDMAGGYGDDKWVQGQGGTNGRKAYSIWHWHLIDIFVYFSHNLVSLPPVSWVNTAHQHGVKVLGTFIVEGDSGEERAIVEKLLETEESSQMYADRLTELALNLGFDGWLPIVNQDDILFWRGSRNGTFSVKSALWKAQSDRFHPKKDVWKLLWKLKLHPRQSLLIWKALTSSLPTKNRLGFLHSRDNLCCFCGVEPETECHVFRDCHFTPNLWFLSPWGIRTDRLVSLSFEEFFIWLCNCNDDKLIIFGACLFETVWNSRNGVVFRAVSPRVDLILRSILIRAEEFYNSEDVDESLRDHEAADVLKDCDRWDIKLAVDASILDNSAGLGVVQMDVLRDEAITVMQALSVSGVLEAELLAIREALRLALEENCCSLNMEVTLMRSQILVLKTFISHLTQTMHSKISGSLVIWYDGVTVDGFTIYQNQLNDKNKPFFDICDGIFLNYYWEKDYPNSSAAVAGDRKHDVYFGIDVFGRDTFGGGQWKTHFALDVLRRGDVSAALFAPGWVYETKQPPDFQTAQNHWWSLVEKSWGIGKHYPRGLPFYSNFDQGRAHHFSVDGVHILDSSWNNLSTRGFQPFLEYKDNSTLNDIKVLVNFNGASYGGGSNITFKGRLNKGNAYFTTRLFHGKLPLGNSPLYFTYSVKSKADSLLGLILNFSSGAWEKKSVLLAPAKVDHLSGKFSTVVTTRQLENLGASSEWTIQESSISLSEHTLTEISACCYRPDPQIVKLDDDNTSDQSTASVEYYAVLGHITVKSSEQKSNFPPSSSWVVEGEHIKWTPSSEDSKTVSVKIIWKLKDGIDSTFPKYNIYAKKAESASEFLGVARVQAFYVGDYAVPSGSSGVKFFIQVCDVDGSSQTLDDSPSLLLKPTT</sequence>
<feature type="domain" description="Cytosolic endo-beta-N-acetylglucosaminidase TIM barrel" evidence="10">
    <location>
        <begin position="126"/>
        <end position="404"/>
    </location>
</feature>
<feature type="domain" description="Cytosolic endo-beta-N-acetylglucosaminidase C-terminal" evidence="12">
    <location>
        <begin position="1543"/>
        <end position="1649"/>
    </location>
</feature>
<feature type="domain" description="Reverse transcriptase zinc-binding" evidence="11">
    <location>
        <begin position="910"/>
        <end position="995"/>
    </location>
</feature>
<dbReference type="InterPro" id="IPR032979">
    <property type="entry name" value="ENGase"/>
</dbReference>
<feature type="domain" description="Cytosolic endo-beta-N-acetylglucosaminidase TIM barrel" evidence="10">
    <location>
        <begin position="1157"/>
        <end position="1337"/>
    </location>
</feature>
<feature type="region of interest" description="Disordered" evidence="9">
    <location>
        <begin position="30"/>
        <end position="70"/>
    </location>
</feature>
<dbReference type="InterPro" id="IPR026960">
    <property type="entry name" value="RVT-Znf"/>
</dbReference>
<keyword evidence="6" id="KW-0326">Glycosidase</keyword>
<dbReference type="CDD" id="cd06547">
    <property type="entry name" value="GH85_ENGase"/>
    <property type="match status" value="1"/>
</dbReference>
<comment type="similarity">
    <text evidence="2">Belongs to the glycosyl hydrolase 85 family.</text>
</comment>
<feature type="domain" description="Cytosolic endo-beta-N-acetylglucosaminidase C-terminal" evidence="12">
    <location>
        <begin position="609"/>
        <end position="696"/>
    </location>
</feature>
<dbReference type="InterPro" id="IPR005201">
    <property type="entry name" value="TIM_ENGase"/>
</dbReference>
<dbReference type="Pfam" id="PF03644">
    <property type="entry name" value="Glyco_hydro_85"/>
    <property type="match status" value="3"/>
</dbReference>
<dbReference type="Pfam" id="PF25529">
    <property type="entry name" value="Ig_ENGASE1_C"/>
    <property type="match status" value="2"/>
</dbReference>
<evidence type="ECO:0000259" key="12">
    <source>
        <dbReference type="Pfam" id="PF25529"/>
    </source>
</evidence>
<dbReference type="Gene3D" id="3.20.20.80">
    <property type="entry name" value="Glycosidases"/>
    <property type="match status" value="3"/>
</dbReference>
<organism evidence="13 14">
    <name type="scientific">Cannabis sativa</name>
    <name type="common">Hemp</name>
    <name type="synonym">Marijuana</name>
    <dbReference type="NCBI Taxonomy" id="3483"/>
    <lineage>
        <taxon>Eukaryota</taxon>
        <taxon>Viridiplantae</taxon>
        <taxon>Streptophyta</taxon>
        <taxon>Embryophyta</taxon>
        <taxon>Tracheophyta</taxon>
        <taxon>Spermatophyta</taxon>
        <taxon>Magnoliopsida</taxon>
        <taxon>eudicotyledons</taxon>
        <taxon>Gunneridae</taxon>
        <taxon>Pentapetalae</taxon>
        <taxon>rosids</taxon>
        <taxon>fabids</taxon>
        <taxon>Rosales</taxon>
        <taxon>Cannabaceae</taxon>
        <taxon>Cannabis</taxon>
    </lineage>
</organism>
<dbReference type="InterPro" id="IPR057882">
    <property type="entry name" value="ENGase_C"/>
</dbReference>
<evidence type="ECO:0000256" key="5">
    <source>
        <dbReference type="ARBA" id="ARBA00022801"/>
    </source>
</evidence>
<keyword evidence="14" id="KW-1185">Reference proteome</keyword>
<evidence type="ECO:0000256" key="9">
    <source>
        <dbReference type="SAM" id="MobiDB-lite"/>
    </source>
</evidence>
<evidence type="ECO:0000256" key="4">
    <source>
        <dbReference type="ARBA" id="ARBA00022490"/>
    </source>
</evidence>
<evidence type="ECO:0000259" key="10">
    <source>
        <dbReference type="Pfam" id="PF03644"/>
    </source>
</evidence>
<proteinExistence type="inferred from homology"/>
<evidence type="ECO:0000256" key="1">
    <source>
        <dbReference type="ARBA" id="ARBA00004514"/>
    </source>
</evidence>
<dbReference type="GO" id="GO:0006491">
    <property type="term" value="P:N-glycan processing"/>
    <property type="evidence" value="ECO:0007669"/>
    <property type="project" value="UniProtKB-ARBA"/>
</dbReference>
<evidence type="ECO:0000256" key="3">
    <source>
        <dbReference type="ARBA" id="ARBA00012566"/>
    </source>
</evidence>
<dbReference type="PANTHER" id="PTHR13246:SF1">
    <property type="entry name" value="CYTOSOLIC ENDO-BETA-N-ACETYLGLUCOSAMINIDASE"/>
    <property type="match status" value="1"/>
</dbReference>
<keyword evidence="5" id="KW-0378">Hydrolase</keyword>
<feature type="domain" description="Cytosolic endo-beta-N-acetylglucosaminidase TIM barrel" evidence="10">
    <location>
        <begin position="791"/>
        <end position="896"/>
    </location>
</feature>
<evidence type="ECO:0000256" key="6">
    <source>
        <dbReference type="ARBA" id="ARBA00023295"/>
    </source>
</evidence>
<evidence type="ECO:0000256" key="2">
    <source>
        <dbReference type="ARBA" id="ARBA00007849"/>
    </source>
</evidence>
<gene>
    <name evidence="13" type="ORF">G4B88_026459</name>
</gene>
<dbReference type="FunFam" id="3.20.20.80:FF:000043">
    <property type="entry name" value="cytosolic endo-beta-N-acetylglucosaminidase"/>
    <property type="match status" value="1"/>
</dbReference>
<dbReference type="GO" id="GO:0033925">
    <property type="term" value="F:mannosyl-glycoprotein endo-beta-N-acetylglucosaminidase activity"/>
    <property type="evidence" value="ECO:0007669"/>
    <property type="project" value="UniProtKB-EC"/>
</dbReference>
<dbReference type="EC" id="3.2.1.96" evidence="3"/>
<reference evidence="13 14" key="1">
    <citation type="journal article" date="2020" name="bioRxiv">
        <title>Sequence and annotation of 42 cannabis genomes reveals extensive copy number variation in cannabinoid synthesis and pathogen resistance genes.</title>
        <authorList>
            <person name="Mckernan K.J."/>
            <person name="Helbert Y."/>
            <person name="Kane L.T."/>
            <person name="Ebling H."/>
            <person name="Zhang L."/>
            <person name="Liu B."/>
            <person name="Eaton Z."/>
            <person name="Mclaughlin S."/>
            <person name="Kingan S."/>
            <person name="Baybayan P."/>
            <person name="Concepcion G."/>
            <person name="Jordan M."/>
            <person name="Riva A."/>
            <person name="Barbazuk W."/>
            <person name="Harkins T."/>
        </authorList>
    </citation>
    <scope>NUCLEOTIDE SEQUENCE [LARGE SCALE GENOMIC DNA]</scope>
    <source>
        <strain evidence="14">cv. Jamaican Lion 4</strain>
        <tissue evidence="13">Leaf</tissue>
    </source>
</reference>
<dbReference type="PANTHER" id="PTHR13246">
    <property type="entry name" value="ENDO BETA N-ACETYLGLUCOSAMINIDASE"/>
    <property type="match status" value="1"/>
</dbReference>
<comment type="subcellular location">
    <subcellularLocation>
        <location evidence="1">Cytoplasm</location>
        <location evidence="1">Cytosol</location>
    </subcellularLocation>
</comment>
<evidence type="ECO:0000313" key="14">
    <source>
        <dbReference type="Proteomes" id="UP000583929"/>
    </source>
</evidence>
<evidence type="ECO:0000256" key="8">
    <source>
        <dbReference type="ARBA" id="ARBA00060018"/>
    </source>
</evidence>
<evidence type="ECO:0000259" key="11">
    <source>
        <dbReference type="Pfam" id="PF13966"/>
    </source>
</evidence>
<accession>A0A7J6GYF4</accession>
<dbReference type="GO" id="GO:0005829">
    <property type="term" value="C:cytosol"/>
    <property type="evidence" value="ECO:0007669"/>
    <property type="project" value="UniProtKB-SubCell"/>
</dbReference>
<dbReference type="Pfam" id="PF13966">
    <property type="entry name" value="zf-RVT"/>
    <property type="match status" value="1"/>
</dbReference>
<comment type="caution">
    <text evidence="13">The sequence shown here is derived from an EMBL/GenBank/DDBJ whole genome shotgun (WGS) entry which is preliminary data.</text>
</comment>
<dbReference type="EMBL" id="JAATIQ010000078">
    <property type="protein sequence ID" value="KAF4387380.1"/>
    <property type="molecule type" value="Genomic_DNA"/>
</dbReference>
<evidence type="ECO:0000256" key="7">
    <source>
        <dbReference type="ARBA" id="ARBA00034414"/>
    </source>
</evidence>
<name>A0A7J6GYF4_CANSA</name>
<comment type="function">
    <text evidence="8">Endoglycosidase that releases N-glycans from glycoproteins by cleaving the beta-1,4-glycosidic bond in the N,N'-diacetylchitobiose core. Involved in the production of high-mannose type N-glycans during plant development and fruit maturation.</text>
</comment>
<comment type="catalytic activity">
    <reaction evidence="7">
        <text>an N(4)-(oligosaccharide-(1-&gt;3)-[oligosaccharide-(1-&gt;6)]-beta-D-Man-(1-&gt;4)-beta-D-GlcNAc-(1-&gt;4)-alpha-D-GlcNAc)-L-asparaginyl-[protein] + H2O = an oligosaccharide-(1-&gt;3)-[oligosaccharide-(1-&gt;6)]-beta-D-Man-(1-&gt;4)-D-GlcNAc + N(4)-(N-acetyl-beta-D-glucosaminyl)-L-asparaginyl-[protein]</text>
        <dbReference type="Rhea" id="RHEA:73067"/>
        <dbReference type="Rhea" id="RHEA-COMP:12603"/>
        <dbReference type="Rhea" id="RHEA-COMP:18176"/>
        <dbReference type="ChEBI" id="CHEBI:15377"/>
        <dbReference type="ChEBI" id="CHEBI:132248"/>
        <dbReference type="ChEBI" id="CHEBI:192714"/>
        <dbReference type="ChEBI" id="CHEBI:192715"/>
        <dbReference type="EC" id="3.2.1.96"/>
    </reaction>
</comment>
<keyword evidence="4" id="KW-0963">Cytoplasm</keyword>
<dbReference type="Gene3D" id="2.60.120.260">
    <property type="entry name" value="Galactose-binding domain-like"/>
    <property type="match status" value="2"/>
</dbReference>
<protein>
    <recommendedName>
        <fullName evidence="3">mannosyl-glycoprotein endo-beta-N-acetylglucosaminidase</fullName>
        <ecNumber evidence="3">3.2.1.96</ecNumber>
    </recommendedName>
</protein>
<dbReference type="Proteomes" id="UP000583929">
    <property type="component" value="Unassembled WGS sequence"/>
</dbReference>
<evidence type="ECO:0000313" key="13">
    <source>
        <dbReference type="EMBL" id="KAF4387380.1"/>
    </source>
</evidence>